<keyword evidence="2" id="KW-1185">Reference proteome</keyword>
<evidence type="ECO:0000313" key="2">
    <source>
        <dbReference type="Proteomes" id="UP000807469"/>
    </source>
</evidence>
<proteinExistence type="predicted"/>
<organism evidence="1 2">
    <name type="scientific">Pholiota conissans</name>
    <dbReference type="NCBI Taxonomy" id="109636"/>
    <lineage>
        <taxon>Eukaryota</taxon>
        <taxon>Fungi</taxon>
        <taxon>Dikarya</taxon>
        <taxon>Basidiomycota</taxon>
        <taxon>Agaricomycotina</taxon>
        <taxon>Agaricomycetes</taxon>
        <taxon>Agaricomycetidae</taxon>
        <taxon>Agaricales</taxon>
        <taxon>Agaricineae</taxon>
        <taxon>Strophariaceae</taxon>
        <taxon>Pholiota</taxon>
    </lineage>
</organism>
<dbReference type="AlphaFoldDB" id="A0A9P5YLF3"/>
<accession>A0A9P5YLF3</accession>
<sequence>MQLMPYLGLDKCSNNDGEHWFQHEQAVVPVTIAVSLVCPTNLQHRAVKYLACYITAAVSTPATLHLQLHQHAVGVVLVGDQCASRSLSARMYCM</sequence>
<evidence type="ECO:0000313" key="1">
    <source>
        <dbReference type="EMBL" id="KAF9471297.1"/>
    </source>
</evidence>
<name>A0A9P5YLF3_9AGAR</name>
<protein>
    <submittedName>
        <fullName evidence="1">Uncharacterized protein</fullName>
    </submittedName>
</protein>
<dbReference type="Proteomes" id="UP000807469">
    <property type="component" value="Unassembled WGS sequence"/>
</dbReference>
<comment type="caution">
    <text evidence="1">The sequence shown here is derived from an EMBL/GenBank/DDBJ whole genome shotgun (WGS) entry which is preliminary data.</text>
</comment>
<reference evidence="1" key="1">
    <citation type="submission" date="2020-11" db="EMBL/GenBank/DDBJ databases">
        <authorList>
            <consortium name="DOE Joint Genome Institute"/>
            <person name="Ahrendt S."/>
            <person name="Riley R."/>
            <person name="Andreopoulos W."/>
            <person name="Labutti K."/>
            <person name="Pangilinan J."/>
            <person name="Ruiz-Duenas F.J."/>
            <person name="Barrasa J.M."/>
            <person name="Sanchez-Garcia M."/>
            <person name="Camarero S."/>
            <person name="Miyauchi S."/>
            <person name="Serrano A."/>
            <person name="Linde D."/>
            <person name="Babiker R."/>
            <person name="Drula E."/>
            <person name="Ayuso-Fernandez I."/>
            <person name="Pacheco R."/>
            <person name="Padilla G."/>
            <person name="Ferreira P."/>
            <person name="Barriuso J."/>
            <person name="Kellner H."/>
            <person name="Castanera R."/>
            <person name="Alfaro M."/>
            <person name="Ramirez L."/>
            <person name="Pisabarro A.G."/>
            <person name="Kuo A."/>
            <person name="Tritt A."/>
            <person name="Lipzen A."/>
            <person name="He G."/>
            <person name="Yan M."/>
            <person name="Ng V."/>
            <person name="Cullen D."/>
            <person name="Martin F."/>
            <person name="Rosso M.-N."/>
            <person name="Henrissat B."/>
            <person name="Hibbett D."/>
            <person name="Martinez A.T."/>
            <person name="Grigoriev I.V."/>
        </authorList>
    </citation>
    <scope>NUCLEOTIDE SEQUENCE</scope>
    <source>
        <strain evidence="1">CIRM-BRFM 674</strain>
    </source>
</reference>
<gene>
    <name evidence="1" type="ORF">BDN70DRAFT_583573</name>
</gene>
<dbReference type="EMBL" id="MU155715">
    <property type="protein sequence ID" value="KAF9471297.1"/>
    <property type="molecule type" value="Genomic_DNA"/>
</dbReference>